<gene>
    <name evidence="1" type="ORF">KC19_VG141800</name>
</gene>
<dbReference type="EMBL" id="CM026426">
    <property type="protein sequence ID" value="KAG0573022.1"/>
    <property type="molecule type" value="Genomic_DNA"/>
</dbReference>
<evidence type="ECO:0000313" key="1">
    <source>
        <dbReference type="EMBL" id="KAG0573022.1"/>
    </source>
</evidence>
<dbReference type="AlphaFoldDB" id="A0A8T0HQ30"/>
<organism evidence="1 2">
    <name type="scientific">Ceratodon purpureus</name>
    <name type="common">Fire moss</name>
    <name type="synonym">Dicranum purpureum</name>
    <dbReference type="NCBI Taxonomy" id="3225"/>
    <lineage>
        <taxon>Eukaryota</taxon>
        <taxon>Viridiplantae</taxon>
        <taxon>Streptophyta</taxon>
        <taxon>Embryophyta</taxon>
        <taxon>Bryophyta</taxon>
        <taxon>Bryophytina</taxon>
        <taxon>Bryopsida</taxon>
        <taxon>Dicranidae</taxon>
        <taxon>Pseudoditrichales</taxon>
        <taxon>Ditrichaceae</taxon>
        <taxon>Ceratodon</taxon>
    </lineage>
</organism>
<name>A0A8T0HQ30_CERPU</name>
<proteinExistence type="predicted"/>
<sequence length="105" mass="11662">MDKCPSQRMVGASPYLVLGVANERRTGHRMGTYWRYSFMEPRSCHFASQNSRDCQQSRGDNEARRHRPLDCGLRRTYAVKDGKGPALIGNANSTEVVLISADSGG</sequence>
<comment type="caution">
    <text evidence="1">The sequence shown here is derived from an EMBL/GenBank/DDBJ whole genome shotgun (WGS) entry which is preliminary data.</text>
</comment>
<keyword evidence="2" id="KW-1185">Reference proteome</keyword>
<accession>A0A8T0HQ30</accession>
<evidence type="ECO:0000313" key="2">
    <source>
        <dbReference type="Proteomes" id="UP000822688"/>
    </source>
</evidence>
<reference evidence="1" key="1">
    <citation type="submission" date="2020-06" db="EMBL/GenBank/DDBJ databases">
        <title>WGS assembly of Ceratodon purpureus strain R40.</title>
        <authorList>
            <person name="Carey S.B."/>
            <person name="Jenkins J."/>
            <person name="Shu S."/>
            <person name="Lovell J.T."/>
            <person name="Sreedasyam A."/>
            <person name="Maumus F."/>
            <person name="Tiley G.P."/>
            <person name="Fernandez-Pozo N."/>
            <person name="Barry K."/>
            <person name="Chen C."/>
            <person name="Wang M."/>
            <person name="Lipzen A."/>
            <person name="Daum C."/>
            <person name="Saski C.A."/>
            <person name="Payton A.C."/>
            <person name="Mcbreen J.C."/>
            <person name="Conrad R.E."/>
            <person name="Kollar L.M."/>
            <person name="Olsson S."/>
            <person name="Huttunen S."/>
            <person name="Landis J.B."/>
            <person name="Wickett N.J."/>
            <person name="Johnson M.G."/>
            <person name="Rensing S.A."/>
            <person name="Grimwood J."/>
            <person name="Schmutz J."/>
            <person name="Mcdaniel S.F."/>
        </authorList>
    </citation>
    <scope>NUCLEOTIDE SEQUENCE</scope>
    <source>
        <strain evidence="1">R40</strain>
    </source>
</reference>
<protein>
    <submittedName>
        <fullName evidence="1">Uncharacterized protein</fullName>
    </submittedName>
</protein>
<dbReference type="Proteomes" id="UP000822688">
    <property type="component" value="Chromosome V"/>
</dbReference>